<dbReference type="GO" id="GO:0033612">
    <property type="term" value="F:receptor serine/threonine kinase binding"/>
    <property type="evidence" value="ECO:0000318"/>
    <property type="project" value="GO_Central"/>
</dbReference>
<protein>
    <submittedName>
        <fullName evidence="8">Uncharacterized protein</fullName>
    </submittedName>
</protein>
<keyword evidence="3" id="KW-0964">Secreted</keyword>
<keyword evidence="4 7" id="KW-0732">Signal</keyword>
<feature type="chain" id="PRO_5001635858" evidence="7">
    <location>
        <begin position="23"/>
        <end position="83"/>
    </location>
</feature>
<keyword evidence="6" id="KW-0379">Hydroxylation</keyword>
<dbReference type="EMBL" id="KK785237">
    <property type="protein sequence ID" value="KDO45778.1"/>
    <property type="molecule type" value="Genomic_DNA"/>
</dbReference>
<keyword evidence="9" id="KW-1185">Reference proteome</keyword>
<dbReference type="PaxDb" id="2711-XP_006469130.1"/>
<evidence type="ECO:0000256" key="4">
    <source>
        <dbReference type="ARBA" id="ARBA00022729"/>
    </source>
</evidence>
<dbReference type="InterPro" id="IPR039616">
    <property type="entry name" value="CLE1-4"/>
</dbReference>
<evidence type="ECO:0000256" key="3">
    <source>
        <dbReference type="ARBA" id="ARBA00022525"/>
    </source>
</evidence>
<evidence type="ECO:0000313" key="8">
    <source>
        <dbReference type="EMBL" id="KDO45778.1"/>
    </source>
</evidence>
<dbReference type="AlphaFoldDB" id="A0A067DSJ6"/>
<evidence type="ECO:0000256" key="6">
    <source>
        <dbReference type="ARBA" id="ARBA00023278"/>
    </source>
</evidence>
<feature type="signal peptide" evidence="7">
    <location>
        <begin position="1"/>
        <end position="22"/>
    </location>
</feature>
<evidence type="ECO:0000256" key="5">
    <source>
        <dbReference type="ARBA" id="ARBA00023180"/>
    </source>
</evidence>
<proteinExistence type="inferred from homology"/>
<accession>A0A067DSJ6</accession>
<sequence>MASLKFWACLALLLMTISRFESRPLENNYPERKNNVVRKIWQEFLLEKTREELEVKLGNNEGTSRIYYDSERVSPGGPDPKHH</sequence>
<organism evidence="8 9">
    <name type="scientific">Citrus sinensis</name>
    <name type="common">Sweet orange</name>
    <name type="synonym">Citrus aurantium var. sinensis</name>
    <dbReference type="NCBI Taxonomy" id="2711"/>
    <lineage>
        <taxon>Eukaryota</taxon>
        <taxon>Viridiplantae</taxon>
        <taxon>Streptophyta</taxon>
        <taxon>Embryophyta</taxon>
        <taxon>Tracheophyta</taxon>
        <taxon>Spermatophyta</taxon>
        <taxon>Magnoliopsida</taxon>
        <taxon>eudicotyledons</taxon>
        <taxon>Gunneridae</taxon>
        <taxon>Pentapetalae</taxon>
        <taxon>rosids</taxon>
        <taxon>malvids</taxon>
        <taxon>Sapindales</taxon>
        <taxon>Rutaceae</taxon>
        <taxon>Aurantioideae</taxon>
        <taxon>Citrus</taxon>
    </lineage>
</organism>
<evidence type="ECO:0000313" key="9">
    <source>
        <dbReference type="Proteomes" id="UP000027120"/>
    </source>
</evidence>
<gene>
    <name evidence="8" type="ORF">CISIN_1g040879mg</name>
</gene>
<dbReference type="eggNOG" id="ENOG502SYF4">
    <property type="taxonomic scope" value="Eukaryota"/>
</dbReference>
<dbReference type="PANTHER" id="PTHR33869">
    <property type="entry name" value="CLAVATA3/ESR (CLE)-RELATED PROTEIN 3"/>
    <property type="match status" value="1"/>
</dbReference>
<comment type="subcellular location">
    <subcellularLocation>
        <location evidence="1">Secreted</location>
        <location evidence="1">Extracellular space</location>
    </subcellularLocation>
</comment>
<keyword evidence="5" id="KW-0325">Glycoprotein</keyword>
<reference evidence="8 9" key="1">
    <citation type="submission" date="2014-04" db="EMBL/GenBank/DDBJ databases">
        <authorList>
            <consortium name="International Citrus Genome Consortium"/>
            <person name="Gmitter F."/>
            <person name="Chen C."/>
            <person name="Farmerie W."/>
            <person name="Harkins T."/>
            <person name="Desany B."/>
            <person name="Mohiuddin M."/>
            <person name="Kodira C."/>
            <person name="Borodovsky M."/>
            <person name="Lomsadze A."/>
            <person name="Burns P."/>
            <person name="Jenkins J."/>
            <person name="Prochnik S."/>
            <person name="Shu S."/>
            <person name="Chapman J."/>
            <person name="Pitluck S."/>
            <person name="Schmutz J."/>
            <person name="Rokhsar D."/>
        </authorList>
    </citation>
    <scope>NUCLEOTIDE SEQUENCE</scope>
</reference>
<name>A0A067DSJ6_CITSI</name>
<comment type="similarity">
    <text evidence="2">Belongs to the CLV3/ESR signal peptide family.</text>
</comment>
<evidence type="ECO:0000256" key="7">
    <source>
        <dbReference type="SAM" id="SignalP"/>
    </source>
</evidence>
<evidence type="ECO:0000256" key="1">
    <source>
        <dbReference type="ARBA" id="ARBA00004239"/>
    </source>
</evidence>
<dbReference type="Proteomes" id="UP000027120">
    <property type="component" value="Unassembled WGS sequence"/>
</dbReference>
<dbReference type="PANTHER" id="PTHR33869:SF30">
    <property type="entry name" value="CLAVATA3_ESR (CLE)-RELATED PROTEIN 2"/>
    <property type="match status" value="1"/>
</dbReference>
<dbReference type="GO" id="GO:0005576">
    <property type="term" value="C:extracellular region"/>
    <property type="evidence" value="ECO:0007669"/>
    <property type="project" value="UniProtKB-SubCell"/>
</dbReference>
<evidence type="ECO:0000256" key="2">
    <source>
        <dbReference type="ARBA" id="ARBA00005416"/>
    </source>
</evidence>